<dbReference type="Proteomes" id="UP000092460">
    <property type="component" value="Unassembled WGS sequence"/>
</dbReference>
<keyword evidence="2" id="KW-1185">Reference proteome</keyword>
<dbReference type="VEuPathDB" id="VectorBase:GPPI015709"/>
<sequence length="145" mass="16606">MLFRVGSNFGYSCVHPIFFTFHHHVSKTNSKSNFFYSNKISIPKLNSFWICQALFVIVKKKKNTFKIAFLCLRLQILNLLEAVNLPWLVTKLGNGGGKKKLTQQKKETKLKVSYLILLGFVFIDECKAFRSSVNSKVTLRSLGLL</sequence>
<dbReference type="EMBL" id="JXJN01007125">
    <property type="status" value="NOT_ANNOTATED_CDS"/>
    <property type="molecule type" value="Genomic_DNA"/>
</dbReference>
<accession>A0A1B0B1F9</accession>
<evidence type="ECO:0000313" key="2">
    <source>
        <dbReference type="Proteomes" id="UP000092460"/>
    </source>
</evidence>
<reference evidence="2" key="1">
    <citation type="submission" date="2015-01" db="EMBL/GenBank/DDBJ databases">
        <authorList>
            <person name="Aksoy S."/>
            <person name="Warren W."/>
            <person name="Wilson R.K."/>
        </authorList>
    </citation>
    <scope>NUCLEOTIDE SEQUENCE [LARGE SCALE GENOMIC DNA]</scope>
    <source>
        <strain evidence="2">IAEA</strain>
    </source>
</reference>
<proteinExistence type="predicted"/>
<protein>
    <submittedName>
        <fullName evidence="1">Uncharacterized protein</fullName>
    </submittedName>
</protein>
<name>A0A1B0B1F9_9MUSC</name>
<reference evidence="1" key="2">
    <citation type="submission" date="2020-05" db="UniProtKB">
        <authorList>
            <consortium name="EnsemblMetazoa"/>
        </authorList>
    </citation>
    <scope>IDENTIFICATION</scope>
    <source>
        <strain evidence="1">IAEA</strain>
    </source>
</reference>
<evidence type="ECO:0000313" key="1">
    <source>
        <dbReference type="EnsemblMetazoa" id="GPPI015709-PA"/>
    </source>
</evidence>
<dbReference type="EnsemblMetazoa" id="GPPI015709-RA">
    <property type="protein sequence ID" value="GPPI015709-PA"/>
    <property type="gene ID" value="GPPI015709"/>
</dbReference>
<organism evidence="1 2">
    <name type="scientific">Glossina palpalis gambiensis</name>
    <dbReference type="NCBI Taxonomy" id="67801"/>
    <lineage>
        <taxon>Eukaryota</taxon>
        <taxon>Metazoa</taxon>
        <taxon>Ecdysozoa</taxon>
        <taxon>Arthropoda</taxon>
        <taxon>Hexapoda</taxon>
        <taxon>Insecta</taxon>
        <taxon>Pterygota</taxon>
        <taxon>Neoptera</taxon>
        <taxon>Endopterygota</taxon>
        <taxon>Diptera</taxon>
        <taxon>Brachycera</taxon>
        <taxon>Muscomorpha</taxon>
        <taxon>Hippoboscoidea</taxon>
        <taxon>Glossinidae</taxon>
        <taxon>Glossina</taxon>
    </lineage>
</organism>
<dbReference type="AlphaFoldDB" id="A0A1B0B1F9"/>